<keyword evidence="1" id="KW-1133">Transmembrane helix</keyword>
<organism evidence="2">
    <name type="scientific">Bartonella rochalimae ATCC BAA-1498</name>
    <dbReference type="NCBI Taxonomy" id="685782"/>
    <lineage>
        <taxon>Bacteria</taxon>
        <taxon>Pseudomonadati</taxon>
        <taxon>Pseudomonadota</taxon>
        <taxon>Alphaproteobacteria</taxon>
        <taxon>Hyphomicrobiales</taxon>
        <taxon>Bartonellaceae</taxon>
        <taxon>Bartonella</taxon>
    </lineage>
</organism>
<gene>
    <name evidence="2" type="ORF">BARRO_130108</name>
</gene>
<protein>
    <submittedName>
        <fullName evidence="2">Uncharacterized protein</fullName>
    </submittedName>
</protein>
<evidence type="ECO:0000256" key="1">
    <source>
        <dbReference type="SAM" id="Phobius"/>
    </source>
</evidence>
<keyword evidence="1" id="KW-0812">Transmembrane</keyword>
<proteinExistence type="predicted"/>
<keyword evidence="1" id="KW-0472">Membrane</keyword>
<sequence>MIVEDGKSNISLRPHPNMITLQKRIIIKFFTMVIIYLFLLC</sequence>
<accession>E6YNM6</accession>
<evidence type="ECO:0000313" key="2">
    <source>
        <dbReference type="EMBL" id="CBI78464.1"/>
    </source>
</evidence>
<name>E6YNM6_9HYPH</name>
<dbReference type="EMBL" id="FN645467">
    <property type="protein sequence ID" value="CBI78464.1"/>
    <property type="molecule type" value="Genomic_DNA"/>
</dbReference>
<reference evidence="2" key="1">
    <citation type="journal article" date="2011" name="PLoS Genet.">
        <title>Parallel evolution of a type IV secretion system in radiating lineages of the host-restricted bacterial pathogen Bartonella.</title>
        <authorList>
            <person name="Engel P."/>
            <person name="Salzburger W."/>
            <person name="Liesch M."/>
            <person name="Chang C.C."/>
            <person name="Maruyama S."/>
            <person name="Lanz C."/>
            <person name="Calteau A."/>
            <person name="Lajus A."/>
            <person name="Medigue C."/>
            <person name="Schuster S.C."/>
            <person name="Dehio C."/>
        </authorList>
    </citation>
    <scope>NUCLEOTIDE SEQUENCE</scope>
    <source>
        <strain evidence="2">ATCC BAA-1498</strain>
    </source>
</reference>
<dbReference type="AlphaFoldDB" id="E6YNM6"/>
<feature type="transmembrane region" description="Helical" evidence="1">
    <location>
        <begin position="21"/>
        <end position="39"/>
    </location>
</feature>